<dbReference type="EMBL" id="OU466862">
    <property type="protein sequence ID" value="CAH2071404.1"/>
    <property type="molecule type" value="Genomic_DNA"/>
</dbReference>
<evidence type="ECO:0000259" key="1">
    <source>
        <dbReference type="Pfam" id="PF13966"/>
    </source>
</evidence>
<keyword evidence="3" id="KW-1185">Reference proteome</keyword>
<organism evidence="2 3">
    <name type="scientific">Thlaspi arvense</name>
    <name type="common">Field penny-cress</name>
    <dbReference type="NCBI Taxonomy" id="13288"/>
    <lineage>
        <taxon>Eukaryota</taxon>
        <taxon>Viridiplantae</taxon>
        <taxon>Streptophyta</taxon>
        <taxon>Embryophyta</taxon>
        <taxon>Tracheophyta</taxon>
        <taxon>Spermatophyta</taxon>
        <taxon>Magnoliopsida</taxon>
        <taxon>eudicotyledons</taxon>
        <taxon>Gunneridae</taxon>
        <taxon>Pentapetalae</taxon>
        <taxon>rosids</taxon>
        <taxon>malvids</taxon>
        <taxon>Brassicales</taxon>
        <taxon>Brassicaceae</taxon>
        <taxon>Thlaspideae</taxon>
        <taxon>Thlaspi</taxon>
    </lineage>
</organism>
<dbReference type="Pfam" id="PF13966">
    <property type="entry name" value="zf-RVT"/>
    <property type="match status" value="1"/>
</dbReference>
<evidence type="ECO:0000313" key="3">
    <source>
        <dbReference type="Proteomes" id="UP000836841"/>
    </source>
</evidence>
<name>A0AAU9SR95_THLAR</name>
<dbReference type="AlphaFoldDB" id="A0AAU9SR95"/>
<evidence type="ECO:0000313" key="2">
    <source>
        <dbReference type="EMBL" id="CAH2071404.1"/>
    </source>
</evidence>
<protein>
    <recommendedName>
        <fullName evidence="1">Reverse transcriptase zinc-binding domain-containing protein</fullName>
    </recommendedName>
</protein>
<feature type="non-terminal residue" evidence="2">
    <location>
        <position position="442"/>
    </location>
</feature>
<gene>
    <name evidence="2" type="ORF">TAV2_LOCUS18454</name>
</gene>
<dbReference type="InterPro" id="IPR026960">
    <property type="entry name" value="RVT-Znf"/>
</dbReference>
<feature type="domain" description="Reverse transcriptase zinc-binding" evidence="1">
    <location>
        <begin position="245"/>
        <end position="326"/>
    </location>
</feature>
<sequence length="442" mass="50564">MGEFQECLDTSSFFYLTFRGCRYRWTNSNPINAKARKLDRTLINKSWEEKYPDSYAYFGPPGSADHSPCLISLNNEVRMRKTRFIYFSSNTLNVVVLCHPIKSDVLVVSKIEKSRVRWLTNGDANTGNVIHFLRDKDDRKISDLVLIKAMAVSYYEDLLAAINSNVVALTCNQIQTRPFLACQVRLGNLALVSSSVGWEMNVTKREASNHCPFPSLFTYNCIDNLVFHLRLLFVEESVGNPPEIFSSSKTWVSLHPSPPTVSWFKSVWFKYRIPKHAFFAWVTIQDRLPTRDRLRSWGLNVPPGCLLCSTGTENRSHLFFGCSFSSVVLASFFTHRDLSPPSLLEDIVQWTQSSSRNSKLKMISKLLFQAVIYALWKERNARLHTSISRPPLVVVKDILITLRVKLLGLDRKESPFASAAPLPSSSLVMETFLHTWCRYIQL</sequence>
<dbReference type="PANTHER" id="PTHR33116">
    <property type="entry name" value="REVERSE TRANSCRIPTASE ZINC-BINDING DOMAIN-CONTAINING PROTEIN-RELATED-RELATED"/>
    <property type="match status" value="1"/>
</dbReference>
<dbReference type="PANTHER" id="PTHR33116:SF78">
    <property type="entry name" value="OS12G0587133 PROTEIN"/>
    <property type="match status" value="1"/>
</dbReference>
<reference evidence="2 3" key="1">
    <citation type="submission" date="2022-03" db="EMBL/GenBank/DDBJ databases">
        <authorList>
            <person name="Nunn A."/>
            <person name="Chopra R."/>
            <person name="Nunn A."/>
            <person name="Contreras Garrido A."/>
        </authorList>
    </citation>
    <scope>NUCLEOTIDE SEQUENCE [LARGE SCALE GENOMIC DNA]</scope>
</reference>
<dbReference type="Proteomes" id="UP000836841">
    <property type="component" value="Chromosome 6"/>
</dbReference>
<proteinExistence type="predicted"/>
<accession>A0AAU9SR95</accession>